<accession>A0ABX2MYQ7</accession>
<protein>
    <submittedName>
        <fullName evidence="2">DnaJ domain-containing protein</fullName>
    </submittedName>
</protein>
<organism evidence="2 3">
    <name type="scientific">Parasphingorhabdus flavimaris</name>
    <dbReference type="NCBI Taxonomy" id="266812"/>
    <lineage>
        <taxon>Bacteria</taxon>
        <taxon>Pseudomonadati</taxon>
        <taxon>Pseudomonadota</taxon>
        <taxon>Alphaproteobacteria</taxon>
        <taxon>Sphingomonadales</taxon>
        <taxon>Sphingomonadaceae</taxon>
        <taxon>Parasphingorhabdus</taxon>
    </lineage>
</organism>
<evidence type="ECO:0000313" key="3">
    <source>
        <dbReference type="Proteomes" id="UP000652427"/>
    </source>
</evidence>
<comment type="caution">
    <text evidence="2">The sequence shown here is derived from an EMBL/GenBank/DDBJ whole genome shotgun (WGS) entry which is preliminary data.</text>
</comment>
<dbReference type="Pfam" id="PF00226">
    <property type="entry name" value="DnaJ"/>
    <property type="match status" value="1"/>
</dbReference>
<dbReference type="CDD" id="cd06257">
    <property type="entry name" value="DnaJ"/>
    <property type="match status" value="1"/>
</dbReference>
<evidence type="ECO:0000259" key="1">
    <source>
        <dbReference type="PROSITE" id="PS50076"/>
    </source>
</evidence>
<sequence length="202" mass="22491">MTVSPKRKPNRFHGRVETEGQPCTIEGCTEAGEFRAPPVYGSSRSQDGPGEYRWLCLDHVREFNQGYDYFAGMDAEEIFEAQHPVRGWDSTRRVYDAGPSVAPAWANFTDPLDAIGARFAAGINRRQASGPGISRADQKALKTLGLGDDDGQSIGRSDIRRAYSALVRKYHPDRNGGDRSHEKQLANVIEAYTQLKESPDFR</sequence>
<keyword evidence="3" id="KW-1185">Reference proteome</keyword>
<dbReference type="SMART" id="SM00271">
    <property type="entry name" value="DnaJ"/>
    <property type="match status" value="1"/>
</dbReference>
<proteinExistence type="predicted"/>
<reference evidence="2 3" key="1">
    <citation type="submission" date="2020-06" db="EMBL/GenBank/DDBJ databases">
        <authorList>
            <person name="Kim S.-J."/>
            <person name="Park S.-J."/>
        </authorList>
    </citation>
    <scope>NUCLEOTIDE SEQUENCE [LARGE SCALE GENOMIC DNA]</scope>
    <source>
        <strain evidence="2 3">SW-151</strain>
    </source>
</reference>
<gene>
    <name evidence="2" type="ORF">HUO14_01565</name>
</gene>
<dbReference type="SUPFAM" id="SSF46565">
    <property type="entry name" value="Chaperone J-domain"/>
    <property type="match status" value="1"/>
</dbReference>
<dbReference type="Proteomes" id="UP000652427">
    <property type="component" value="Unassembled WGS sequence"/>
</dbReference>
<dbReference type="Gene3D" id="1.10.287.110">
    <property type="entry name" value="DnaJ domain"/>
    <property type="match status" value="1"/>
</dbReference>
<name>A0ABX2MYQ7_9SPHN</name>
<dbReference type="InterPro" id="IPR001623">
    <property type="entry name" value="DnaJ_domain"/>
</dbReference>
<feature type="domain" description="J" evidence="1">
    <location>
        <begin position="139"/>
        <end position="202"/>
    </location>
</feature>
<dbReference type="InterPro" id="IPR036869">
    <property type="entry name" value="J_dom_sf"/>
</dbReference>
<dbReference type="RefSeq" id="WP_176278125.1">
    <property type="nucleotide sequence ID" value="NZ_JABWMH010000001.1"/>
</dbReference>
<evidence type="ECO:0000313" key="2">
    <source>
        <dbReference type="EMBL" id="NVD26588.1"/>
    </source>
</evidence>
<dbReference type="PROSITE" id="PS50076">
    <property type="entry name" value="DNAJ_2"/>
    <property type="match status" value="1"/>
</dbReference>
<dbReference type="EMBL" id="JABWMH010000001">
    <property type="protein sequence ID" value="NVD26588.1"/>
    <property type="molecule type" value="Genomic_DNA"/>
</dbReference>